<evidence type="ECO:0000256" key="1">
    <source>
        <dbReference type="ARBA" id="ARBA00022603"/>
    </source>
</evidence>
<comment type="caution">
    <text evidence="4">The sequence shown here is derived from an EMBL/GenBank/DDBJ whole genome shotgun (WGS) entry which is preliminary data.</text>
</comment>
<dbReference type="InterPro" id="IPR029063">
    <property type="entry name" value="SAM-dependent_MTases_sf"/>
</dbReference>
<sequence>MASFPRAGLRDAVFHLERKGVSERPGGRNAVWPSAQPGLTGKAVNLSAKLKAWADNADLRFEAAFWLASRGSYGHGTGTAELSTEVHKPWSSLPVTLRLWFGDLGETWEGSVKGQQLAADELGDEELSGDEDTDADASSFNLAELGNMEVRRGAGELSADRDTRIGSEMEDMVGATTWSFVNLGAEKSLEIMRQGSELSTLSAGTAGPGARRSYRTATAVVGSQHGKVTEWSSLALAGRSFMGFFRNASSESPGRLKIFALEPAQVTISTMKTSEEKGEVLGREEIQTFSSEENDVLQLTSTGDVVVQSMEESWDFLQLAPVDEGRVLSGIGLEVTSLSPTTLSMGEKAWVHALPDCDFHSSSSVIEVCSGLGGFSKEAARLGLKVLCGVDWNKAWSPLFSALHDGASLVVGDLSDLHVASSLAAKGGFYATLLSGIACQPHSKLGDKGGMSDCRAESLPKTLNLAWNLQCPIVVLECVPEIQGDSEVQQLLRQFALATGYRISQQVLSLQNGWCNRRSRWFCVLTAPLLGLCELKDFPVFDQFRRVQDVMPGIRHWPEVDHAQIDLNLYELSKFYAYASGGIENLFLRLGEACPTLLHSAGNQLYACACGCRGALSEQRISSRGLFGVLVPLATSQVHMQRVMQHCRYLHPQEMWALLGGIPGIDVGLNLRLAMAGIGQAVSPMIGLWVLSQVKRHVDVFYGLAQPCQPDQVLDAYMKELIVTCRNWWPEPIPPTVPATAEPEDPIEDIRPSIRVQVRWLSDMSVPVSVACPEGTTGHELLEAEQILTGTAAELMLWQNAKALDLSQPLSDGVEIGVAPLGFEAPCSSSLAVPCCLSPSDVLAECHEQPGPVWGDDELLVGLQGIAQHTDQVFETLATKVELECIAKQLRQDFASGLSEMCFRPQLAALGLSVVDQLAALLSEHGVEAGESIARAKDVIQHLGDSHVSKALQANNAWRELKWLANQMRPPLVLIKPSELQRAIEKRGGTYQVGNKRHKRAKGQGKGKHLPSLDATMLRLEPGLFQDQQDQDLSQVAVASIGPQVSGVVVLNQVMAEPYLKANRCMSAGALGLFVVDATVPSATTLPVSPARVPLMCTANSEPLLVDGLLYQLGAQHVKRSMPRAGCTVQAVATCVVKALVFRDMTDESWQQVCAHPLRHIFSKVSPLLPCEDDECPGCEAWHQTMQYPVVSPVLEAWGKQWMKLNYQYCPSDQADVFGVHLRLPEVLQCQVQAFSGFQGVFLEPRSLDGKKPSDQFQVIWMAKTDISQLMMQRQSIPAICGLARMGSKLGLRCQISNAAEVYAKVKPGQTYLPSGDKHSYLVGPFPFGTLKSSVAHAFAQSGWVARPVQPVGTHDHLQGLMYRVHAVSAPPSKVLHMTHGDVVVTQEGLPPNNAPLVPKVLASPATVAMVTKDQEVDHLQLHDPWAPAIKGHKAGPVPIQIGNPIEDMEQRVVAAVLAKMPVKGMEVDQDDSQPDRVSKLEQQMQEVQTQLQQQHSQFDAAIQAQVATQMCRDTLLSQPNEDVPRMASWVSHLFGHFGVFAILELLCLCDAVPNAGGCPEGDAGRDGRAWTLRMEHDKNGLSYKAWFYSESATQGLGSLMGAGLDCIAGAVQQVSNIKCALRSGLTHNVGAQTQSELPQHVHQVGCGLVSQGALCLWVGYLVCPLSQVLVSHVGLPFWLLAFWIAGHALQMLGLVITLGTLQRPFRGQLLSGLAEWEGAPVHKCHADAHTKGFSFFGHFGHLSVLDSNCLHLGQQRPSHEKGNAKLDARRLQALTQLLKKGLASDNAITNAQETWRAIRGAAGFPGGFVHWWAQHGLGFTLASPLQLPYFLPALEVVESLFEGFHSFVKAYEGRLAQRRYQYGTERRREDMNLVFQDCKAEPPPVVDTLLDRVEVAVEEVRPEDSSVVLVRPVELLHGLPVVIHGHAHEVLVHEHDQVWLSSVEGLAPGHVLTQERVVMTDAAVLDRFRQTWGPDGVSQPDLAALPPTAQQAMVKLFNAVEQGMPWPAQVASGFVASLAKNPGAQSVDEYRPVTVYSLLYRVWSSARAKEALRVLAEIVPQSVQGGLPARQARAVWYTTAQVLESALVDAVPLHGILMDIRRCFNAIPRYPLWFALRVLGFPTGVLRAWVAFVSGQTRRFKVRLSTGEPVFSVCGLPEGCALSVFGMVIIDWILDLWLNATQPGIGLHAFIDDWGVLFSSHDQFQAVWQAVLDFTSALDLELDFRKTKVWSTQSLARHTFRQRSLQVTLAARNLGAHQNFSKHSWNSTLQARLRTMPDIWTRLRASLSPYRTKLQAVRMLAWPRALHGISVVHLGHSHFKTLRAGVMKALNANRKGANPMLHMASNSLETDPEAWSILQTLRDARELGGFDKVDAMLSVFASADLDLPANGPTAVLLARVRRLGWAVGTNGLVQDRYGVFSVMQVGWDELYQRVAMSWGHVMGQEVAHRASFQGIEMADPQAVTSALAHFGTADQVYLRCHLDGTLYTQNGRAHFMSEEPKLRYAAWAVTVAQLGSLNNQVVLGGHVQGLSQTPFRAELSAVLAALLWAKEQAQKVRIWTDCLGVLRGVNKVKRGVPVRVNRAHSDLWLRIQGLFEEGHLDNVQMMKVVSHCSIDKATSPVEEWAYWHNELTDRAAAKINDTREPVFWETWKGLASALQVNRQLHNAILMVLLKTGRKAHMAEQQKGTMPAPKPRPLPVGLAQQPAAPVFWTFPERMVRRYRQHNVQMVHDWWSQVGSRYMEGDAPLTMVSGVQLFWDFFQATAYEGPWVHQKKWYHQAQQVPEAERIALCDAAIFEQLGRQAACSADIQELRDRGEAVYGYCHEVCAIMAFDRQATGLVEECADGSTKSYNQQDMMEETYWSVTSGKACRWHSSDGSLIAGTSRGDAEHRASISFLPVAYFQDTTPFPMTLTSVKIIGSQSTSCQVDGGKSFTLQGSGSVYSAELPEVAAKSHVVCDQGVMVFGLDPGLKDTVQLVTAPAGRKAAYTKFGSGVCDGNEKFNKFTLEAYSALLMRCCDHSQNRNWVRFQSSYHGIFVKYEHCIAMTLSLGTPRPHARVIIHRVPRLVPQKHHHAMDVVDFGSPLLLWEPSAPDACGGSWRFEDDREGRRVLSVRPAPQRDFWSKTFYQPLLVKHDGQVLVCPVSASEATLSLAFTLTPKAQFDQAGAMVLVDENTWVKAGIEYCDAVPRLSCVVTNEGFSDWSTQSWKEWDGNCTSLRLRVHKAAGGVSGSRPGPCAGGRGGSLSSWRPSGVGRGLHLHSHCEPSHGETLEDGHLLLRTHGTAGL</sequence>
<dbReference type="InterPro" id="IPR036397">
    <property type="entry name" value="RNaseH_sf"/>
</dbReference>
<dbReference type="PROSITE" id="PS50878">
    <property type="entry name" value="RT_POL"/>
    <property type="match status" value="1"/>
</dbReference>
<dbReference type="OrthoDB" id="423732at2759"/>
<evidence type="ECO:0000259" key="3">
    <source>
        <dbReference type="PROSITE" id="PS50878"/>
    </source>
</evidence>
<dbReference type="Pfam" id="PF00078">
    <property type="entry name" value="RVT_1"/>
    <property type="match status" value="1"/>
</dbReference>
<dbReference type="Gene3D" id="3.40.50.150">
    <property type="entry name" value="Vaccinia Virus protein VP39"/>
    <property type="match status" value="1"/>
</dbReference>
<organism evidence="4">
    <name type="scientific">Cladocopium goreaui</name>
    <dbReference type="NCBI Taxonomy" id="2562237"/>
    <lineage>
        <taxon>Eukaryota</taxon>
        <taxon>Sar</taxon>
        <taxon>Alveolata</taxon>
        <taxon>Dinophyceae</taxon>
        <taxon>Suessiales</taxon>
        <taxon>Symbiodiniaceae</taxon>
        <taxon>Cladocopium</taxon>
    </lineage>
</organism>
<dbReference type="SUPFAM" id="SSF53335">
    <property type="entry name" value="S-adenosyl-L-methionine-dependent methyltransferases"/>
    <property type="match status" value="1"/>
</dbReference>
<accession>A0A9P1BR46</accession>
<evidence type="ECO:0000256" key="2">
    <source>
        <dbReference type="ARBA" id="ARBA00022679"/>
    </source>
</evidence>
<reference evidence="5" key="2">
    <citation type="submission" date="2024-04" db="EMBL/GenBank/DDBJ databases">
        <authorList>
            <person name="Chen Y."/>
            <person name="Shah S."/>
            <person name="Dougan E. K."/>
            <person name="Thang M."/>
            <person name="Chan C."/>
        </authorList>
    </citation>
    <scope>NUCLEOTIDE SEQUENCE [LARGE SCALE GENOMIC DNA]</scope>
</reference>
<dbReference type="GO" id="GO:0003676">
    <property type="term" value="F:nucleic acid binding"/>
    <property type="evidence" value="ECO:0007669"/>
    <property type="project" value="InterPro"/>
</dbReference>
<feature type="domain" description="Reverse transcriptase" evidence="3">
    <location>
        <begin position="2000"/>
        <end position="2246"/>
    </location>
</feature>
<dbReference type="Proteomes" id="UP001152797">
    <property type="component" value="Unassembled WGS sequence"/>
</dbReference>
<evidence type="ECO:0000313" key="4">
    <source>
        <dbReference type="EMBL" id="CAI3978032.1"/>
    </source>
</evidence>
<keyword evidence="2" id="KW-0808">Transferase</keyword>
<evidence type="ECO:0000313" key="6">
    <source>
        <dbReference type="Proteomes" id="UP001152797"/>
    </source>
</evidence>
<dbReference type="InterPro" id="IPR012337">
    <property type="entry name" value="RNaseH-like_sf"/>
</dbReference>
<dbReference type="EMBL" id="CAMXCT030000383">
    <property type="protein sequence ID" value="CAL4765344.1"/>
    <property type="molecule type" value="Genomic_DNA"/>
</dbReference>
<proteinExistence type="predicted"/>
<evidence type="ECO:0000313" key="5">
    <source>
        <dbReference type="EMBL" id="CAL1131407.1"/>
    </source>
</evidence>
<dbReference type="InterPro" id="IPR013320">
    <property type="entry name" value="ConA-like_dom_sf"/>
</dbReference>
<keyword evidence="1" id="KW-0489">Methyltransferase</keyword>
<dbReference type="PANTHER" id="PTHR35332">
    <property type="entry name" value="REGULATION OF ENOLASE PROTEIN 1"/>
    <property type="match status" value="1"/>
</dbReference>
<dbReference type="PANTHER" id="PTHR35332:SF2">
    <property type="entry name" value="REGULATION OF ENOLASE PROTEIN 1"/>
    <property type="match status" value="1"/>
</dbReference>
<dbReference type="Pfam" id="PF07081">
    <property type="entry name" value="DUF1349"/>
    <property type="match status" value="1"/>
</dbReference>
<dbReference type="Gene3D" id="3.30.420.10">
    <property type="entry name" value="Ribonuclease H-like superfamily/Ribonuclease H"/>
    <property type="match status" value="1"/>
</dbReference>
<name>A0A9P1BR46_9DINO</name>
<dbReference type="GO" id="GO:0008168">
    <property type="term" value="F:methyltransferase activity"/>
    <property type="evidence" value="ECO:0007669"/>
    <property type="project" value="UniProtKB-KW"/>
</dbReference>
<protein>
    <recommendedName>
        <fullName evidence="3">Reverse transcriptase domain-containing protein</fullName>
    </recommendedName>
</protein>
<keyword evidence="6" id="KW-1185">Reference proteome</keyword>
<dbReference type="SUPFAM" id="SSF53098">
    <property type="entry name" value="Ribonuclease H-like"/>
    <property type="match status" value="1"/>
</dbReference>
<gene>
    <name evidence="4" type="ORF">C1SCF055_LOCUS6121</name>
</gene>
<dbReference type="Gene3D" id="2.60.120.200">
    <property type="match status" value="1"/>
</dbReference>
<dbReference type="GO" id="GO:0032259">
    <property type="term" value="P:methylation"/>
    <property type="evidence" value="ECO:0007669"/>
    <property type="project" value="UniProtKB-KW"/>
</dbReference>
<dbReference type="Pfam" id="PF00145">
    <property type="entry name" value="DNA_methylase"/>
    <property type="match status" value="1"/>
</dbReference>
<reference evidence="4" key="1">
    <citation type="submission" date="2022-10" db="EMBL/GenBank/DDBJ databases">
        <authorList>
            <person name="Chen Y."/>
            <person name="Dougan E. K."/>
            <person name="Chan C."/>
            <person name="Rhodes N."/>
            <person name="Thang M."/>
        </authorList>
    </citation>
    <scope>NUCLEOTIDE SEQUENCE</scope>
</reference>
<dbReference type="SUPFAM" id="SSF49899">
    <property type="entry name" value="Concanavalin A-like lectins/glucanases"/>
    <property type="match status" value="1"/>
</dbReference>
<dbReference type="EMBL" id="CAMXCT020000383">
    <property type="protein sequence ID" value="CAL1131407.1"/>
    <property type="molecule type" value="Genomic_DNA"/>
</dbReference>
<dbReference type="InterPro" id="IPR000477">
    <property type="entry name" value="RT_dom"/>
</dbReference>
<dbReference type="InterPro" id="IPR009784">
    <property type="entry name" value="DUF1349"/>
</dbReference>
<dbReference type="InterPro" id="IPR001525">
    <property type="entry name" value="C5_MeTfrase"/>
</dbReference>
<dbReference type="EMBL" id="CAMXCT010000383">
    <property type="protein sequence ID" value="CAI3978032.1"/>
    <property type="molecule type" value="Genomic_DNA"/>
</dbReference>